<evidence type="ECO:0000256" key="22">
    <source>
        <dbReference type="ARBA" id="ARBA00049902"/>
    </source>
</evidence>
<dbReference type="SUPFAM" id="SSF56601">
    <property type="entry name" value="beta-lactamase/transpeptidase-like"/>
    <property type="match status" value="1"/>
</dbReference>
<evidence type="ECO:0000256" key="14">
    <source>
        <dbReference type="ARBA" id="ARBA00022984"/>
    </source>
</evidence>
<keyword evidence="15 24" id="KW-1133">Transmembrane helix</keyword>
<evidence type="ECO:0000256" key="4">
    <source>
        <dbReference type="ARBA" id="ARBA00018638"/>
    </source>
</evidence>
<evidence type="ECO:0000256" key="8">
    <source>
        <dbReference type="ARBA" id="ARBA00022676"/>
    </source>
</evidence>
<dbReference type="GO" id="GO:0030288">
    <property type="term" value="C:outer membrane-bounded periplasmic space"/>
    <property type="evidence" value="ECO:0007669"/>
    <property type="project" value="TreeGrafter"/>
</dbReference>
<keyword evidence="28" id="KW-1185">Reference proteome</keyword>
<organism evidence="27 28">
    <name type="scientific">Ruminococcus flavefaciens 007c</name>
    <dbReference type="NCBI Taxonomy" id="1341157"/>
    <lineage>
        <taxon>Bacteria</taxon>
        <taxon>Bacillati</taxon>
        <taxon>Bacillota</taxon>
        <taxon>Clostridia</taxon>
        <taxon>Eubacteriales</taxon>
        <taxon>Oscillospiraceae</taxon>
        <taxon>Ruminococcus</taxon>
    </lineage>
</organism>
<dbReference type="InterPro" id="IPR001264">
    <property type="entry name" value="Glyco_trans_51"/>
</dbReference>
<dbReference type="InterPro" id="IPR001460">
    <property type="entry name" value="PCN-bd_Tpept"/>
</dbReference>
<evidence type="ECO:0000256" key="3">
    <source>
        <dbReference type="ARBA" id="ARBA00012448"/>
    </source>
</evidence>
<dbReference type="Gene3D" id="1.10.3810.10">
    <property type="entry name" value="Biosynthetic peptidoglycan transglycosylase-like"/>
    <property type="match status" value="1"/>
</dbReference>
<keyword evidence="6" id="KW-0121">Carboxypeptidase</keyword>
<dbReference type="GO" id="GO:0008658">
    <property type="term" value="F:penicillin binding"/>
    <property type="evidence" value="ECO:0007669"/>
    <property type="project" value="InterPro"/>
</dbReference>
<dbReference type="InterPro" id="IPR050396">
    <property type="entry name" value="Glycosyltr_51/Transpeptidase"/>
</dbReference>
<keyword evidence="18" id="KW-0511">Multifunctional enzyme</keyword>
<evidence type="ECO:0000256" key="11">
    <source>
        <dbReference type="ARBA" id="ARBA00022801"/>
    </source>
</evidence>
<sequence length="864" mass="94390">MKDKDFMASHQHGSADNEVRRTPAPKKKKKKHSKAFIIFKKLMTVIATTLLSLLLVIIITGTIVSTALTVYVLNFMDDSTNVTLQQLESGSDTYFYGNQTNEAGEKELVQIHSIQNDFQRIPVDIERIPQHVRNAFVYTEDERFYVHDGVDYKRTFSAFANMFLHFYDTEQGGSTITQQLVKNLSGDDEHTPQRKIREIFSAMQLEKTYSKDEILEEYLNYIGFGGPINGIQLASIRYFGKNVEQLTVPEAAVLAAIPKSPEEYGPFVEYHRDNDPKEPVVINGRANNKPRQEYVLYKLYENGAITFDEYQQYLKAPLLYTDSEEFKKLHPEYDAKKLEEKEKAYSWIVDATYYEAVDIFMEKYDLDYSQAMNKIQKGGYKVYTTYDDKMQKYIEDKMLDLHNFYPYYAPEINGYSADIEPLNHPDGTPEIYYPHVAFVALNYDGEVLCAVGNVGPKEDSLVSNYAVRDRRQVGSTIKPLTGYGYGIETGKLCWGTGIKDAGIMTGEDGNPWPLNYGKQAGYGGNVMAYMALQQSYNTCSAQLVDQYGLEEVYKFSKEKLGLDLASLDKLYSPLSLGALDYGVTLENLVNAYLPYGNNGIYNEAHIISRIEDSNQQVIYQNNGNPRQAVSDETAYVMNRLLKNVVDHGTGTAARLSNKEVCGKTGTTQDWYDEAFVGLTPDFVSGITVGFKYKYGQIQVTSGISAQVWQNLIGEYANTMYPETGPYFEKVKTVIESPMCTSTGRIAGQYCPRGIIGYWKSQVTDTYSPPYCDGAHGYTPSTQATTSASDAQGGGAAGGGDVGGGAAGGVDVGGGAAGGGDVGGGAAGGGDIGGGAAGGGDIGGGAAGGGDVGGGAAGGDAGGGV</sequence>
<comment type="caution">
    <text evidence="27">The sequence shown here is derived from an EMBL/GenBank/DDBJ whole genome shotgun (WGS) entry which is preliminary data.</text>
</comment>
<feature type="compositionally biased region" description="Basic and acidic residues" evidence="23">
    <location>
        <begin position="1"/>
        <end position="21"/>
    </location>
</feature>
<proteinExistence type="predicted"/>
<comment type="function">
    <text evidence="1">Cell wall formation. Synthesis of cross-linked peptidoglycan from the lipid intermediates. The enzyme has a penicillin-insensitive transglycosylase N-terminal domain (formation of linear glycan strands) and a penicillin-sensitive transpeptidase C-terminal domain (cross-linking of the peptide subunits).</text>
</comment>
<feature type="region of interest" description="Disordered" evidence="23">
    <location>
        <begin position="1"/>
        <end position="28"/>
    </location>
</feature>
<evidence type="ECO:0000256" key="17">
    <source>
        <dbReference type="ARBA" id="ARBA00023251"/>
    </source>
</evidence>
<dbReference type="Pfam" id="PF00912">
    <property type="entry name" value="Transgly"/>
    <property type="match status" value="1"/>
</dbReference>
<gene>
    <name evidence="27" type="ORF">RF007C_08245</name>
</gene>
<keyword evidence="9" id="KW-0808">Transferase</keyword>
<evidence type="ECO:0000256" key="18">
    <source>
        <dbReference type="ARBA" id="ARBA00023268"/>
    </source>
</evidence>
<evidence type="ECO:0000256" key="1">
    <source>
        <dbReference type="ARBA" id="ARBA00002624"/>
    </source>
</evidence>
<keyword evidence="13" id="KW-0735">Signal-anchor</keyword>
<evidence type="ECO:0000256" key="21">
    <source>
        <dbReference type="ARBA" id="ARBA00044770"/>
    </source>
</evidence>
<keyword evidence="5" id="KW-1003">Cell membrane</keyword>
<evidence type="ECO:0000256" key="24">
    <source>
        <dbReference type="SAM" id="Phobius"/>
    </source>
</evidence>
<keyword evidence="10 24" id="KW-0812">Transmembrane</keyword>
<accession>W7UW01</accession>
<dbReference type="eggNOG" id="COG0744">
    <property type="taxonomic scope" value="Bacteria"/>
</dbReference>
<dbReference type="GO" id="GO:0005886">
    <property type="term" value="C:plasma membrane"/>
    <property type="evidence" value="ECO:0007669"/>
    <property type="project" value="UniProtKB-SubCell"/>
</dbReference>
<dbReference type="PATRIC" id="fig|1341157.4.peg.2893"/>
<feature type="domain" description="Penicillin-binding protein transpeptidase" evidence="25">
    <location>
        <begin position="438"/>
        <end position="673"/>
    </location>
</feature>
<evidence type="ECO:0000313" key="28">
    <source>
        <dbReference type="Proteomes" id="UP000019365"/>
    </source>
</evidence>
<keyword evidence="17" id="KW-0046">Antibiotic resistance</keyword>
<comment type="catalytic activity">
    <reaction evidence="20">
        <text>Preferential cleavage: (Ac)2-L-Lys-D-Ala-|-D-Ala. Also transpeptidation of peptidyl-alanyl moieties that are N-acyl substituents of D-alanine.</text>
        <dbReference type="EC" id="3.4.16.4"/>
    </reaction>
</comment>
<evidence type="ECO:0000259" key="26">
    <source>
        <dbReference type="Pfam" id="PF00912"/>
    </source>
</evidence>
<evidence type="ECO:0000256" key="16">
    <source>
        <dbReference type="ARBA" id="ARBA00023136"/>
    </source>
</evidence>
<dbReference type="PANTHER" id="PTHR32282">
    <property type="entry name" value="BINDING PROTEIN TRANSPEPTIDASE, PUTATIVE-RELATED"/>
    <property type="match status" value="1"/>
</dbReference>
<evidence type="ECO:0000256" key="13">
    <source>
        <dbReference type="ARBA" id="ARBA00022968"/>
    </source>
</evidence>
<feature type="domain" description="Glycosyl transferase family 51" evidence="26">
    <location>
        <begin position="111"/>
        <end position="271"/>
    </location>
</feature>
<dbReference type="GO" id="GO:0006508">
    <property type="term" value="P:proteolysis"/>
    <property type="evidence" value="ECO:0007669"/>
    <property type="project" value="UniProtKB-KW"/>
</dbReference>
<evidence type="ECO:0000256" key="19">
    <source>
        <dbReference type="ARBA" id="ARBA00023316"/>
    </source>
</evidence>
<protein>
    <recommendedName>
        <fullName evidence="4">Penicillin-binding protein 1A</fullName>
        <ecNumber evidence="21">2.4.99.28</ecNumber>
        <ecNumber evidence="3">3.4.16.4</ecNumber>
    </recommendedName>
</protein>
<keyword evidence="16 24" id="KW-0472">Membrane</keyword>
<keyword evidence="12" id="KW-0133">Cell shape</keyword>
<evidence type="ECO:0000256" key="12">
    <source>
        <dbReference type="ARBA" id="ARBA00022960"/>
    </source>
</evidence>
<evidence type="ECO:0000256" key="2">
    <source>
        <dbReference type="ARBA" id="ARBA00004401"/>
    </source>
</evidence>
<dbReference type="UniPathway" id="UPA00219"/>
<dbReference type="EMBL" id="ATAX01000035">
    <property type="protein sequence ID" value="EWM52517.1"/>
    <property type="molecule type" value="Genomic_DNA"/>
</dbReference>
<dbReference type="GO" id="GO:0046677">
    <property type="term" value="P:response to antibiotic"/>
    <property type="evidence" value="ECO:0007669"/>
    <property type="project" value="UniProtKB-KW"/>
</dbReference>
<dbReference type="InterPro" id="IPR012338">
    <property type="entry name" value="Beta-lactam/transpept-like"/>
</dbReference>
<dbReference type="Proteomes" id="UP000019365">
    <property type="component" value="Unassembled WGS sequence"/>
</dbReference>
<evidence type="ECO:0000256" key="9">
    <source>
        <dbReference type="ARBA" id="ARBA00022679"/>
    </source>
</evidence>
<evidence type="ECO:0000256" key="5">
    <source>
        <dbReference type="ARBA" id="ARBA00022475"/>
    </source>
</evidence>
<evidence type="ECO:0000256" key="15">
    <source>
        <dbReference type="ARBA" id="ARBA00022989"/>
    </source>
</evidence>
<evidence type="ECO:0000259" key="25">
    <source>
        <dbReference type="Pfam" id="PF00905"/>
    </source>
</evidence>
<evidence type="ECO:0000256" key="6">
    <source>
        <dbReference type="ARBA" id="ARBA00022645"/>
    </source>
</evidence>
<evidence type="ECO:0000256" key="23">
    <source>
        <dbReference type="SAM" id="MobiDB-lite"/>
    </source>
</evidence>
<evidence type="ECO:0000313" key="27">
    <source>
        <dbReference type="EMBL" id="EWM52517.1"/>
    </source>
</evidence>
<dbReference type="SUPFAM" id="SSF53955">
    <property type="entry name" value="Lysozyme-like"/>
    <property type="match status" value="1"/>
</dbReference>
<dbReference type="InterPro" id="IPR023346">
    <property type="entry name" value="Lysozyme-like_dom_sf"/>
</dbReference>
<dbReference type="GO" id="GO:0071555">
    <property type="term" value="P:cell wall organization"/>
    <property type="evidence" value="ECO:0007669"/>
    <property type="project" value="UniProtKB-KW"/>
</dbReference>
<dbReference type="AlphaFoldDB" id="W7UW01"/>
<dbReference type="EC" id="3.4.16.4" evidence="3"/>
<evidence type="ECO:0000256" key="20">
    <source>
        <dbReference type="ARBA" id="ARBA00034000"/>
    </source>
</evidence>
<feature type="transmembrane region" description="Helical" evidence="24">
    <location>
        <begin position="42"/>
        <end position="73"/>
    </location>
</feature>
<comment type="subcellular location">
    <subcellularLocation>
        <location evidence="2">Cell membrane</location>
        <topology evidence="2">Single-pass type II membrane protein</topology>
    </subcellularLocation>
</comment>
<keyword evidence="11" id="KW-0378">Hydrolase</keyword>
<comment type="catalytic activity">
    <reaction evidence="22">
        <text>[GlcNAc-(1-&gt;4)-Mur2Ac(oyl-L-Ala-gamma-D-Glu-L-Lys-D-Ala-D-Ala)](n)-di-trans,octa-cis-undecaprenyl diphosphate + beta-D-GlcNAc-(1-&gt;4)-Mur2Ac(oyl-L-Ala-gamma-D-Glu-L-Lys-D-Ala-D-Ala)-di-trans,octa-cis-undecaprenyl diphosphate = [GlcNAc-(1-&gt;4)-Mur2Ac(oyl-L-Ala-gamma-D-Glu-L-Lys-D-Ala-D-Ala)](n+1)-di-trans,octa-cis-undecaprenyl diphosphate + di-trans,octa-cis-undecaprenyl diphosphate + H(+)</text>
        <dbReference type="Rhea" id="RHEA:23708"/>
        <dbReference type="Rhea" id="RHEA-COMP:9602"/>
        <dbReference type="Rhea" id="RHEA-COMP:9603"/>
        <dbReference type="ChEBI" id="CHEBI:15378"/>
        <dbReference type="ChEBI" id="CHEBI:58405"/>
        <dbReference type="ChEBI" id="CHEBI:60033"/>
        <dbReference type="ChEBI" id="CHEBI:78435"/>
        <dbReference type="EC" id="2.4.99.28"/>
    </reaction>
</comment>
<dbReference type="GO" id="GO:0008360">
    <property type="term" value="P:regulation of cell shape"/>
    <property type="evidence" value="ECO:0007669"/>
    <property type="project" value="UniProtKB-KW"/>
</dbReference>
<dbReference type="Gene3D" id="3.40.710.10">
    <property type="entry name" value="DD-peptidase/beta-lactamase superfamily"/>
    <property type="match status" value="1"/>
</dbReference>
<dbReference type="EC" id="2.4.99.28" evidence="21"/>
<evidence type="ECO:0000256" key="10">
    <source>
        <dbReference type="ARBA" id="ARBA00022692"/>
    </source>
</evidence>
<dbReference type="GO" id="GO:0009252">
    <property type="term" value="P:peptidoglycan biosynthetic process"/>
    <property type="evidence" value="ECO:0007669"/>
    <property type="project" value="UniProtKB-UniPathway"/>
</dbReference>
<keyword evidence="7" id="KW-0645">Protease</keyword>
<keyword evidence="8" id="KW-0328">Glycosyltransferase</keyword>
<evidence type="ECO:0000256" key="7">
    <source>
        <dbReference type="ARBA" id="ARBA00022670"/>
    </source>
</evidence>
<dbReference type="Pfam" id="PF00905">
    <property type="entry name" value="Transpeptidase"/>
    <property type="match status" value="1"/>
</dbReference>
<dbReference type="PANTHER" id="PTHR32282:SF11">
    <property type="entry name" value="PENICILLIN-BINDING PROTEIN 1B"/>
    <property type="match status" value="1"/>
</dbReference>
<name>W7UW01_RUMFL</name>
<keyword evidence="19" id="KW-0961">Cell wall biogenesis/degradation</keyword>
<reference evidence="27 28" key="1">
    <citation type="journal article" date="2014" name="PLoS ONE">
        <title>Rumen cellulosomics: divergent fiber-degrading strategies revealed by comparative genome-wide analysis of six ruminococcal strains.</title>
        <authorList>
            <person name="Dassa B."/>
            <person name="Borovok I."/>
            <person name="Ruimy-Israeli V."/>
            <person name="Lamed R."/>
            <person name="Flint H.J."/>
            <person name="Duncan S.H."/>
            <person name="Henrissat B."/>
            <person name="Coutinho P."/>
            <person name="Morrison M."/>
            <person name="Mosoni P."/>
            <person name="Yeoman C.J."/>
            <person name="White B.A."/>
            <person name="Bayer E.A."/>
        </authorList>
    </citation>
    <scope>NUCLEOTIDE SEQUENCE [LARGE SCALE GENOMIC DNA]</scope>
    <source>
        <strain evidence="27 28">007c</strain>
    </source>
</reference>
<keyword evidence="14" id="KW-0573">Peptidoglycan synthesis</keyword>
<dbReference type="InterPro" id="IPR036950">
    <property type="entry name" value="PBP_transglycosylase"/>
</dbReference>
<dbReference type="GO" id="GO:0008955">
    <property type="term" value="F:peptidoglycan glycosyltransferase activity"/>
    <property type="evidence" value="ECO:0007669"/>
    <property type="project" value="UniProtKB-EC"/>
</dbReference>
<dbReference type="GO" id="GO:0009002">
    <property type="term" value="F:serine-type D-Ala-D-Ala carboxypeptidase activity"/>
    <property type="evidence" value="ECO:0007669"/>
    <property type="project" value="UniProtKB-EC"/>
</dbReference>